<dbReference type="InterPro" id="IPR050951">
    <property type="entry name" value="Retrovirus_Pol_polyprotein"/>
</dbReference>
<dbReference type="InterPro" id="IPR001584">
    <property type="entry name" value="Integrase_cat-core"/>
</dbReference>
<proteinExistence type="predicted"/>
<keyword evidence="2" id="KW-0548">Nucleotidyltransferase</keyword>
<dbReference type="Pfam" id="PF17917">
    <property type="entry name" value="RT_RNaseH"/>
    <property type="match status" value="1"/>
</dbReference>
<feature type="non-terminal residue" evidence="9">
    <location>
        <position position="1"/>
    </location>
</feature>
<dbReference type="InterPro" id="IPR012337">
    <property type="entry name" value="RNaseH-like_sf"/>
</dbReference>
<dbReference type="GO" id="GO:0015074">
    <property type="term" value="P:DNA integration"/>
    <property type="evidence" value="ECO:0007669"/>
    <property type="project" value="InterPro"/>
</dbReference>
<name>A0AAV7UJP8_PLEWA</name>
<dbReference type="GO" id="GO:0003676">
    <property type="term" value="F:nucleic acid binding"/>
    <property type="evidence" value="ECO:0007669"/>
    <property type="project" value="InterPro"/>
</dbReference>
<sequence>VCEKEFIKLKDCLCNAPKLKNFNPKLQSILTTDASSKGLGAVLQQGLRSAENTIAFISRSLKDTETNYSVIEREALAVYWAIKKFKKFLWGRPFVVKTDHKPLVEVFKSKGVDAISSRITKWIIALQEYDILVEYVPGIDNYSADVLSRLVSPKMADFEDVEDFEQLDKVCTVDFEIITEEKWREDTKSDKVLQEISKLVCSGCMSKNQGSVECREFWNVRDQLSVDRDLLLRGMRLIPPSSVRGLLIGQAHDSHMGISKTKERLRSSYWWPGMDTQVERVVRDCMQCALNEKTMKSRVQPMIIRDKPKGPWEDISLDILGPIYGDGSIDYVIVVMDMYSRWPEVFFTKGIDTRTVIECLKPLFTREGIPSTLLTDNGVQLISREMEEFLKKCGIKHKLCALYHPECNGLVERFNRVLKETISLAKDNRLNWKQEVIKKVAVYRHTPHSTTGQIPFVLFRGRRGNTILEPHWVNEFLEEKGRKSFNKDWEFREQKKVSKSKSYFDRRNAVKKTFVNVGDWVLVKYPVLKTSSKKSYSPLKVVKLFTNAVKLSDGRIWNLNRISKF</sequence>
<dbReference type="SUPFAM" id="SSF53098">
    <property type="entry name" value="Ribonuclease H-like"/>
    <property type="match status" value="1"/>
</dbReference>
<dbReference type="AlphaFoldDB" id="A0AAV7UJP8"/>
<dbReference type="InterPro" id="IPR041373">
    <property type="entry name" value="RT_RNaseH"/>
</dbReference>
<dbReference type="PANTHER" id="PTHR37984:SF5">
    <property type="entry name" value="PROTEIN NYNRIN-LIKE"/>
    <property type="match status" value="1"/>
</dbReference>
<dbReference type="GO" id="GO:0004519">
    <property type="term" value="F:endonuclease activity"/>
    <property type="evidence" value="ECO:0007669"/>
    <property type="project" value="UniProtKB-KW"/>
</dbReference>
<dbReference type="FunFam" id="1.10.340.70:FF:000003">
    <property type="entry name" value="Protein CBG25708"/>
    <property type="match status" value="1"/>
</dbReference>
<evidence type="ECO:0000313" key="10">
    <source>
        <dbReference type="Proteomes" id="UP001066276"/>
    </source>
</evidence>
<comment type="caution">
    <text evidence="9">The sequence shown here is derived from an EMBL/GenBank/DDBJ whole genome shotgun (WGS) entry which is preliminary data.</text>
</comment>
<evidence type="ECO:0000256" key="7">
    <source>
        <dbReference type="ARBA" id="ARBA00039658"/>
    </source>
</evidence>
<reference evidence="9" key="1">
    <citation type="journal article" date="2022" name="bioRxiv">
        <title>Sequencing and chromosome-scale assembly of the giantPleurodeles waltlgenome.</title>
        <authorList>
            <person name="Brown T."/>
            <person name="Elewa A."/>
            <person name="Iarovenko S."/>
            <person name="Subramanian E."/>
            <person name="Araus A.J."/>
            <person name="Petzold A."/>
            <person name="Susuki M."/>
            <person name="Suzuki K.-i.T."/>
            <person name="Hayashi T."/>
            <person name="Toyoda A."/>
            <person name="Oliveira C."/>
            <person name="Osipova E."/>
            <person name="Leigh N.D."/>
            <person name="Simon A."/>
            <person name="Yun M.H."/>
        </authorList>
    </citation>
    <scope>NUCLEOTIDE SEQUENCE</scope>
    <source>
        <strain evidence="9">20211129_DDA</strain>
        <tissue evidence="9">Liver</tissue>
    </source>
</reference>
<accession>A0AAV7UJP8</accession>
<evidence type="ECO:0000256" key="5">
    <source>
        <dbReference type="ARBA" id="ARBA00022801"/>
    </source>
</evidence>
<evidence type="ECO:0000256" key="1">
    <source>
        <dbReference type="ARBA" id="ARBA00022679"/>
    </source>
</evidence>
<keyword evidence="1" id="KW-0808">Transferase</keyword>
<dbReference type="InterPro" id="IPR036397">
    <property type="entry name" value="RNaseH_sf"/>
</dbReference>
<dbReference type="SUPFAM" id="SSF56672">
    <property type="entry name" value="DNA/RNA polymerases"/>
    <property type="match status" value="1"/>
</dbReference>
<dbReference type="Proteomes" id="UP001066276">
    <property type="component" value="Chromosome 3_1"/>
</dbReference>
<dbReference type="Pfam" id="PF00665">
    <property type="entry name" value="rve"/>
    <property type="match status" value="1"/>
</dbReference>
<organism evidence="9 10">
    <name type="scientific">Pleurodeles waltl</name>
    <name type="common">Iberian ribbed newt</name>
    <dbReference type="NCBI Taxonomy" id="8319"/>
    <lineage>
        <taxon>Eukaryota</taxon>
        <taxon>Metazoa</taxon>
        <taxon>Chordata</taxon>
        <taxon>Craniata</taxon>
        <taxon>Vertebrata</taxon>
        <taxon>Euteleostomi</taxon>
        <taxon>Amphibia</taxon>
        <taxon>Batrachia</taxon>
        <taxon>Caudata</taxon>
        <taxon>Salamandroidea</taxon>
        <taxon>Salamandridae</taxon>
        <taxon>Pleurodelinae</taxon>
        <taxon>Pleurodeles</taxon>
    </lineage>
</organism>
<feature type="non-terminal residue" evidence="9">
    <location>
        <position position="565"/>
    </location>
</feature>
<dbReference type="Gene3D" id="3.10.20.370">
    <property type="match status" value="1"/>
</dbReference>
<gene>
    <name evidence="9" type="ORF">NDU88_005471</name>
</gene>
<evidence type="ECO:0000256" key="2">
    <source>
        <dbReference type="ARBA" id="ARBA00022695"/>
    </source>
</evidence>
<evidence type="ECO:0000256" key="3">
    <source>
        <dbReference type="ARBA" id="ARBA00022722"/>
    </source>
</evidence>
<keyword evidence="10" id="KW-1185">Reference proteome</keyword>
<dbReference type="CDD" id="cd09274">
    <property type="entry name" value="RNase_HI_RT_Ty3"/>
    <property type="match status" value="1"/>
</dbReference>
<dbReference type="Gene3D" id="1.10.340.70">
    <property type="match status" value="1"/>
</dbReference>
<evidence type="ECO:0000259" key="8">
    <source>
        <dbReference type="PROSITE" id="PS50994"/>
    </source>
</evidence>
<evidence type="ECO:0000256" key="6">
    <source>
        <dbReference type="ARBA" id="ARBA00022918"/>
    </source>
</evidence>
<dbReference type="InterPro" id="IPR043502">
    <property type="entry name" value="DNA/RNA_pol_sf"/>
</dbReference>
<dbReference type="InterPro" id="IPR041588">
    <property type="entry name" value="Integrase_H2C2"/>
</dbReference>
<keyword evidence="4" id="KW-0255">Endonuclease</keyword>
<keyword evidence="3" id="KW-0540">Nuclease</keyword>
<protein>
    <recommendedName>
        <fullName evidence="7">Gypsy retrotransposon integrase-like protein 1</fullName>
    </recommendedName>
</protein>
<dbReference type="GO" id="GO:0016787">
    <property type="term" value="F:hydrolase activity"/>
    <property type="evidence" value="ECO:0007669"/>
    <property type="project" value="UniProtKB-KW"/>
</dbReference>
<dbReference type="FunFam" id="3.10.20.370:FF:000001">
    <property type="entry name" value="Retrovirus-related Pol polyprotein from transposon 17.6-like protein"/>
    <property type="match status" value="1"/>
</dbReference>
<feature type="domain" description="Integrase catalytic" evidence="8">
    <location>
        <begin position="307"/>
        <end position="463"/>
    </location>
</feature>
<dbReference type="PROSITE" id="PS50994">
    <property type="entry name" value="INTEGRASE"/>
    <property type="match status" value="1"/>
</dbReference>
<dbReference type="EMBL" id="JANPWB010000005">
    <property type="protein sequence ID" value="KAJ1188714.1"/>
    <property type="molecule type" value="Genomic_DNA"/>
</dbReference>
<dbReference type="GO" id="GO:0003964">
    <property type="term" value="F:RNA-directed DNA polymerase activity"/>
    <property type="evidence" value="ECO:0007669"/>
    <property type="project" value="UniProtKB-KW"/>
</dbReference>
<evidence type="ECO:0000313" key="9">
    <source>
        <dbReference type="EMBL" id="KAJ1188714.1"/>
    </source>
</evidence>
<dbReference type="PANTHER" id="PTHR37984">
    <property type="entry name" value="PROTEIN CBG26694"/>
    <property type="match status" value="1"/>
</dbReference>
<keyword evidence="5" id="KW-0378">Hydrolase</keyword>
<keyword evidence="6" id="KW-0695">RNA-directed DNA polymerase</keyword>
<dbReference type="Pfam" id="PF17921">
    <property type="entry name" value="Integrase_H2C2"/>
    <property type="match status" value="1"/>
</dbReference>
<evidence type="ECO:0000256" key="4">
    <source>
        <dbReference type="ARBA" id="ARBA00022759"/>
    </source>
</evidence>
<dbReference type="Gene3D" id="3.30.420.10">
    <property type="entry name" value="Ribonuclease H-like superfamily/Ribonuclease H"/>
    <property type="match status" value="1"/>
</dbReference>